<dbReference type="AlphaFoldDB" id="A0A382SIQ9"/>
<accession>A0A382SIQ9</accession>
<proteinExistence type="predicted"/>
<sequence length="44" mass="5022">MNIKKIIIPLLINFFFTIGYPKDIISFDTALAIAKETNRPVLID</sequence>
<dbReference type="EMBL" id="UINC01128976">
    <property type="protein sequence ID" value="SVD09078.1"/>
    <property type="molecule type" value="Genomic_DNA"/>
</dbReference>
<evidence type="ECO:0000313" key="1">
    <source>
        <dbReference type="EMBL" id="SVD09078.1"/>
    </source>
</evidence>
<feature type="non-terminal residue" evidence="1">
    <location>
        <position position="44"/>
    </location>
</feature>
<name>A0A382SIQ9_9ZZZZ</name>
<reference evidence="1" key="1">
    <citation type="submission" date="2018-05" db="EMBL/GenBank/DDBJ databases">
        <authorList>
            <person name="Lanie J.A."/>
            <person name="Ng W.-L."/>
            <person name="Kazmierczak K.M."/>
            <person name="Andrzejewski T.M."/>
            <person name="Davidsen T.M."/>
            <person name="Wayne K.J."/>
            <person name="Tettelin H."/>
            <person name="Glass J.I."/>
            <person name="Rusch D."/>
            <person name="Podicherti R."/>
            <person name="Tsui H.-C.T."/>
            <person name="Winkler M.E."/>
        </authorList>
    </citation>
    <scope>NUCLEOTIDE SEQUENCE</scope>
</reference>
<protein>
    <submittedName>
        <fullName evidence="1">Uncharacterized protein</fullName>
    </submittedName>
</protein>
<organism evidence="1">
    <name type="scientific">marine metagenome</name>
    <dbReference type="NCBI Taxonomy" id="408172"/>
    <lineage>
        <taxon>unclassified sequences</taxon>
        <taxon>metagenomes</taxon>
        <taxon>ecological metagenomes</taxon>
    </lineage>
</organism>
<gene>
    <name evidence="1" type="ORF">METZ01_LOCUS361932</name>
</gene>